<feature type="transmembrane region" description="Helical" evidence="9">
    <location>
        <begin position="987"/>
        <end position="1005"/>
    </location>
</feature>
<evidence type="ECO:0000259" key="11">
    <source>
        <dbReference type="PROSITE" id="PS50929"/>
    </source>
</evidence>
<evidence type="ECO:0000256" key="3">
    <source>
        <dbReference type="ARBA" id="ARBA00022692"/>
    </source>
</evidence>
<evidence type="ECO:0000256" key="4">
    <source>
        <dbReference type="ARBA" id="ARBA00022741"/>
    </source>
</evidence>
<evidence type="ECO:0000259" key="10">
    <source>
        <dbReference type="PROSITE" id="PS50893"/>
    </source>
</evidence>
<dbReference type="Pfam" id="PF00664">
    <property type="entry name" value="ABC_membrane"/>
    <property type="match status" value="2"/>
</dbReference>
<dbReference type="Gene3D" id="1.20.1560.10">
    <property type="entry name" value="ABC transporter type 1, transmembrane domain"/>
    <property type="match status" value="1"/>
</dbReference>
<dbReference type="CDD" id="cd18577">
    <property type="entry name" value="ABC_6TM_Pgp_ABCB1_D1_like"/>
    <property type="match status" value="1"/>
</dbReference>
<feature type="transmembrane region" description="Helical" evidence="9">
    <location>
        <begin position="356"/>
        <end position="376"/>
    </location>
</feature>
<feature type="transmembrane region" description="Helical" evidence="9">
    <location>
        <begin position="276"/>
        <end position="296"/>
    </location>
</feature>
<keyword evidence="4" id="KW-0547">Nucleotide-binding</keyword>
<dbReference type="InterPro" id="IPR011527">
    <property type="entry name" value="ABC1_TM_dom"/>
</dbReference>
<comment type="caution">
    <text evidence="12">The sequence shown here is derived from an EMBL/GenBank/DDBJ whole genome shotgun (WGS) entry which is preliminary data.</text>
</comment>
<organism evidence="12 13">
    <name type="scientific">Tegillarca granosa</name>
    <name type="common">Malaysian cockle</name>
    <name type="synonym">Anadara granosa</name>
    <dbReference type="NCBI Taxonomy" id="220873"/>
    <lineage>
        <taxon>Eukaryota</taxon>
        <taxon>Metazoa</taxon>
        <taxon>Spiralia</taxon>
        <taxon>Lophotrochozoa</taxon>
        <taxon>Mollusca</taxon>
        <taxon>Bivalvia</taxon>
        <taxon>Autobranchia</taxon>
        <taxon>Pteriomorphia</taxon>
        <taxon>Arcoida</taxon>
        <taxon>Arcoidea</taxon>
        <taxon>Arcidae</taxon>
        <taxon>Tegillarca</taxon>
    </lineage>
</organism>
<dbReference type="CDD" id="cd18578">
    <property type="entry name" value="ABC_6TM_Pgp_ABCB1_D2_like"/>
    <property type="match status" value="1"/>
</dbReference>
<dbReference type="EMBL" id="JARBDR010000342">
    <property type="protein sequence ID" value="KAJ8314248.1"/>
    <property type="molecule type" value="Genomic_DNA"/>
</dbReference>
<evidence type="ECO:0000256" key="2">
    <source>
        <dbReference type="ARBA" id="ARBA00007577"/>
    </source>
</evidence>
<feature type="domain" description="ABC transporter" evidence="10">
    <location>
        <begin position="439"/>
        <end position="675"/>
    </location>
</feature>
<sequence>MLNMELKDHDVQKVPLTSYTVKQEDGDGHTVNQKQEENNKKTENKEEEHGMVGVIEIFKYSTALDKLFMIIGSIAASGNGAALPCMLIVFGEMIDVFVTSASYYYILDLVPAFLKSLNTTKEAVILNPDILKPFVSNLESNLTGIVKDNTTLNEYMEIINIQLKFDLMEEMKKYSIYYAAIGCGVLILGYLQITCWVTAAERQSHTIRKKFFRNILRQGIGWFDTHESGEIINRLSDDINKVHAGIGDKVGVSIQWFATFTTGFIIGFVYGWKLTLVIVSVSPILAGVGFLMNRIISAFAAKELSAYAKAGAVAEEVLGAIRTVVAFGGQEKECKRYKDKLKEAKKFGIKKGLSNGLSLGAFYMVMYGAYALGFWYGCKLVFFSALMGAFALGHAAPGLQVFASARSAARILFKLIDQTPDIDSSSDEGIKPDYFNGEVEFVNVHFTYPARQEVKILNGVDLKAQQGTMVALVGSSGCGKSTIMQLLQRFYDPQEGKVLIDGNDIKEVNLKWLREHIGIVGQEPILFATTIGENIRYGRDGVTQEQIEQAAKMANAHDFIMMLPDKYETLVGDRGAQLSGGQKQRVAIARALVRDPKILLLDEATSALDTESESIVQDALDKAKNGRTTIVIAHRLSTIRAADKIAGFKKGVVVEIGSHDELMANKEGVYSALVNLQSATHDDEEFEMISKYTSKERRIEFKTQSSVKSVKSDITEPATAITPTKDSPRQKGKETPNAPLTRILSMNSPEWLWILIGCVCALINGGMEPVFAIIFSEIIIVFAETDEVKQEQQVQLFAGVFVGIGILSFVTYTVQSYLFGKSGEMLTFRLRELSFKAMLRQEISWFDDQKNSTGILTSRLATDASQVQAGSGVRIGTFVQALGNLGTGIILSLIWGWKLALVVIAFLPLIAVAAICEMKITDGVAGKNKEALEDAFKVATEAIENIKNGLKKEGRFCELYNSHLTGPYKTALKRANTIGLAYSVSQGVYYFAFSASFYFGAYLILHNEMTFDQVIKVFSAIAFGGYAAGQATTFAPDAAKASMSAGYIFRLLDRKPPIDTESEEGLKLDPERFTSTINFDKVFFRYPTRPDIQILQGLSLFVQPGQTLALVEAGCGKSTAVQLVERFYDPEDGDVTLDNYDIREFNIQWLRSQISIVSQEPILFDCSIAQNIAYGDNSRVVPMEEIIKAARNANIHQFIESLPLGYNTNVGERGTQLSGGQKQRVAIARSLVRNPKILLLDEATSALDTENKICVLKKGQVYEEGTHTDLMAKQGLYFKLQAAQHRQKQQ</sequence>
<feature type="region of interest" description="Disordered" evidence="8">
    <location>
        <begin position="22"/>
        <end position="47"/>
    </location>
</feature>
<dbReference type="CDD" id="cd03249">
    <property type="entry name" value="ABC_MTABC3_MDL1_MDL2"/>
    <property type="match status" value="1"/>
</dbReference>
<dbReference type="SUPFAM" id="SSF52540">
    <property type="entry name" value="P-loop containing nucleoside triphosphate hydrolases"/>
    <property type="match status" value="2"/>
</dbReference>
<evidence type="ECO:0000313" key="12">
    <source>
        <dbReference type="EMBL" id="KAJ8314248.1"/>
    </source>
</evidence>
<dbReference type="InterPro" id="IPR027417">
    <property type="entry name" value="P-loop_NTPase"/>
</dbReference>
<keyword evidence="7 9" id="KW-0472">Membrane</keyword>
<feature type="transmembrane region" description="Helical" evidence="9">
    <location>
        <begin position="751"/>
        <end position="782"/>
    </location>
</feature>
<reference evidence="12 13" key="1">
    <citation type="submission" date="2022-12" db="EMBL/GenBank/DDBJ databases">
        <title>Chromosome-level genome of Tegillarca granosa.</title>
        <authorList>
            <person name="Kim J."/>
        </authorList>
    </citation>
    <scope>NUCLEOTIDE SEQUENCE [LARGE SCALE GENOMIC DNA]</scope>
    <source>
        <strain evidence="12">Teg-2019</strain>
        <tissue evidence="12">Adductor muscle</tissue>
    </source>
</reference>
<keyword evidence="3 9" id="KW-0812">Transmembrane</keyword>
<protein>
    <submittedName>
        <fullName evidence="12">Uncharacterized protein</fullName>
    </submittedName>
</protein>
<dbReference type="PANTHER" id="PTHR43394">
    <property type="entry name" value="ATP-DEPENDENT PERMEASE MDL1, MITOCHONDRIAL"/>
    <property type="match status" value="1"/>
</dbReference>
<dbReference type="PROSITE" id="PS00211">
    <property type="entry name" value="ABC_TRANSPORTER_1"/>
    <property type="match status" value="2"/>
</dbReference>
<dbReference type="InterPro" id="IPR003439">
    <property type="entry name" value="ABC_transporter-like_ATP-bd"/>
</dbReference>
<evidence type="ECO:0000256" key="5">
    <source>
        <dbReference type="ARBA" id="ARBA00022840"/>
    </source>
</evidence>
<keyword evidence="13" id="KW-1185">Reference proteome</keyword>
<feature type="transmembrane region" description="Helical" evidence="9">
    <location>
        <begin position="794"/>
        <end position="819"/>
    </location>
</feature>
<dbReference type="SUPFAM" id="SSF90123">
    <property type="entry name" value="ABC transporter transmembrane region"/>
    <property type="match status" value="2"/>
</dbReference>
<feature type="region of interest" description="Disordered" evidence="8">
    <location>
        <begin position="710"/>
        <end position="739"/>
    </location>
</feature>
<dbReference type="PROSITE" id="PS50893">
    <property type="entry name" value="ABC_TRANSPORTER_2"/>
    <property type="match status" value="2"/>
</dbReference>
<accession>A0ABQ9FF09</accession>
<dbReference type="Proteomes" id="UP001217089">
    <property type="component" value="Unassembled WGS sequence"/>
</dbReference>
<dbReference type="InterPro" id="IPR036640">
    <property type="entry name" value="ABC1_TM_sf"/>
</dbReference>
<evidence type="ECO:0000256" key="6">
    <source>
        <dbReference type="ARBA" id="ARBA00022989"/>
    </source>
</evidence>
<dbReference type="Gene3D" id="3.40.50.300">
    <property type="entry name" value="P-loop containing nucleotide triphosphate hydrolases"/>
    <property type="match status" value="2"/>
</dbReference>
<dbReference type="Pfam" id="PF00005">
    <property type="entry name" value="ABC_tran"/>
    <property type="match status" value="2"/>
</dbReference>
<feature type="transmembrane region" description="Helical" evidence="9">
    <location>
        <begin position="250"/>
        <end position="270"/>
    </location>
</feature>
<dbReference type="PANTHER" id="PTHR43394:SF27">
    <property type="entry name" value="ATP-DEPENDENT TRANSLOCASE ABCB1-LIKE"/>
    <property type="match status" value="1"/>
</dbReference>
<feature type="transmembrane region" description="Helical" evidence="9">
    <location>
        <begin position="899"/>
        <end position="920"/>
    </location>
</feature>
<evidence type="ECO:0000256" key="8">
    <source>
        <dbReference type="SAM" id="MobiDB-lite"/>
    </source>
</evidence>
<evidence type="ECO:0000256" key="7">
    <source>
        <dbReference type="ARBA" id="ARBA00023136"/>
    </source>
</evidence>
<dbReference type="InterPro" id="IPR003593">
    <property type="entry name" value="AAA+_ATPase"/>
</dbReference>
<feature type="domain" description="ABC transmembrane type-1" evidence="11">
    <location>
        <begin position="755"/>
        <end position="1040"/>
    </location>
</feature>
<dbReference type="PROSITE" id="PS50929">
    <property type="entry name" value="ABC_TM1F"/>
    <property type="match status" value="2"/>
</dbReference>
<feature type="domain" description="ABC transporter" evidence="10">
    <location>
        <begin position="1077"/>
        <end position="1283"/>
    </location>
</feature>
<gene>
    <name evidence="12" type="ORF">KUTeg_008809</name>
</gene>
<comment type="subcellular location">
    <subcellularLocation>
        <location evidence="1">Membrane</location>
        <topology evidence="1">Multi-pass membrane protein</topology>
    </subcellularLocation>
</comment>
<dbReference type="InterPro" id="IPR039421">
    <property type="entry name" value="Type_1_exporter"/>
</dbReference>
<name>A0ABQ9FF09_TEGGR</name>
<dbReference type="InterPro" id="IPR017871">
    <property type="entry name" value="ABC_transporter-like_CS"/>
</dbReference>
<proteinExistence type="inferred from homology"/>
<feature type="domain" description="ABC transmembrane type-1" evidence="11">
    <location>
        <begin position="70"/>
        <end position="382"/>
    </location>
</feature>
<feature type="transmembrane region" description="Helical" evidence="9">
    <location>
        <begin position="67"/>
        <end position="90"/>
    </location>
</feature>
<feature type="transmembrane region" description="Helical" evidence="9">
    <location>
        <begin position="176"/>
        <end position="200"/>
    </location>
</feature>
<keyword evidence="5" id="KW-0067">ATP-binding</keyword>
<keyword evidence="6 9" id="KW-1133">Transmembrane helix</keyword>
<comment type="similarity">
    <text evidence="2">Belongs to the ABC transporter superfamily. ABCB family. Multidrug resistance exporter (TC 3.A.1.201) subfamily.</text>
</comment>
<evidence type="ECO:0000256" key="1">
    <source>
        <dbReference type="ARBA" id="ARBA00004141"/>
    </source>
</evidence>
<evidence type="ECO:0000256" key="9">
    <source>
        <dbReference type="SAM" id="Phobius"/>
    </source>
</evidence>
<dbReference type="SMART" id="SM00382">
    <property type="entry name" value="AAA"/>
    <property type="match status" value="2"/>
</dbReference>
<evidence type="ECO:0000313" key="13">
    <source>
        <dbReference type="Proteomes" id="UP001217089"/>
    </source>
</evidence>